<feature type="compositionally biased region" description="Pro residues" evidence="1">
    <location>
        <begin position="108"/>
        <end position="117"/>
    </location>
</feature>
<feature type="region of interest" description="Disordered" evidence="1">
    <location>
        <begin position="84"/>
        <end position="131"/>
    </location>
</feature>
<feature type="compositionally biased region" description="Polar residues" evidence="1">
    <location>
        <begin position="89"/>
        <end position="99"/>
    </location>
</feature>
<organism evidence="2 3">
    <name type="scientific">Paxillus involutus ATCC 200175</name>
    <dbReference type="NCBI Taxonomy" id="664439"/>
    <lineage>
        <taxon>Eukaryota</taxon>
        <taxon>Fungi</taxon>
        <taxon>Dikarya</taxon>
        <taxon>Basidiomycota</taxon>
        <taxon>Agaricomycotina</taxon>
        <taxon>Agaricomycetes</taxon>
        <taxon>Agaricomycetidae</taxon>
        <taxon>Boletales</taxon>
        <taxon>Paxilineae</taxon>
        <taxon>Paxillaceae</taxon>
        <taxon>Paxillus</taxon>
    </lineage>
</organism>
<dbReference type="HOGENOM" id="CLU_1928271_0_0_1"/>
<keyword evidence="3" id="KW-1185">Reference proteome</keyword>
<reference evidence="3" key="2">
    <citation type="submission" date="2015-01" db="EMBL/GenBank/DDBJ databases">
        <title>Evolutionary Origins and Diversification of the Mycorrhizal Mutualists.</title>
        <authorList>
            <consortium name="DOE Joint Genome Institute"/>
            <consortium name="Mycorrhizal Genomics Consortium"/>
            <person name="Kohler A."/>
            <person name="Kuo A."/>
            <person name="Nagy L.G."/>
            <person name="Floudas D."/>
            <person name="Copeland A."/>
            <person name="Barry K.W."/>
            <person name="Cichocki N."/>
            <person name="Veneault-Fourrey C."/>
            <person name="LaButti K."/>
            <person name="Lindquist E.A."/>
            <person name="Lipzen A."/>
            <person name="Lundell T."/>
            <person name="Morin E."/>
            <person name="Murat C."/>
            <person name="Riley R."/>
            <person name="Ohm R."/>
            <person name="Sun H."/>
            <person name="Tunlid A."/>
            <person name="Henrissat B."/>
            <person name="Grigoriev I.V."/>
            <person name="Hibbett D.S."/>
            <person name="Martin F."/>
        </authorList>
    </citation>
    <scope>NUCLEOTIDE SEQUENCE [LARGE SCALE GENOMIC DNA]</scope>
    <source>
        <strain evidence="3">ATCC 200175</strain>
    </source>
</reference>
<name>A0A0C9U0E5_PAXIN</name>
<reference evidence="2 3" key="1">
    <citation type="submission" date="2014-06" db="EMBL/GenBank/DDBJ databases">
        <authorList>
            <consortium name="DOE Joint Genome Institute"/>
            <person name="Kuo A."/>
            <person name="Kohler A."/>
            <person name="Nagy L.G."/>
            <person name="Floudas D."/>
            <person name="Copeland A."/>
            <person name="Barry K.W."/>
            <person name="Cichocki N."/>
            <person name="Veneault-Fourrey C."/>
            <person name="LaButti K."/>
            <person name="Lindquist E.A."/>
            <person name="Lipzen A."/>
            <person name="Lundell T."/>
            <person name="Morin E."/>
            <person name="Murat C."/>
            <person name="Sun H."/>
            <person name="Tunlid A."/>
            <person name="Henrissat B."/>
            <person name="Grigoriev I.V."/>
            <person name="Hibbett D.S."/>
            <person name="Martin F."/>
            <person name="Nordberg H.P."/>
            <person name="Cantor M.N."/>
            <person name="Hua S.X."/>
        </authorList>
    </citation>
    <scope>NUCLEOTIDE SEQUENCE [LARGE SCALE GENOMIC DNA]</scope>
    <source>
        <strain evidence="2 3">ATCC 200175</strain>
    </source>
</reference>
<dbReference type="AlphaFoldDB" id="A0A0C9U0E5"/>
<dbReference type="Proteomes" id="UP000053647">
    <property type="component" value="Unassembled WGS sequence"/>
</dbReference>
<evidence type="ECO:0000256" key="1">
    <source>
        <dbReference type="SAM" id="MobiDB-lite"/>
    </source>
</evidence>
<dbReference type="EMBL" id="KN819354">
    <property type="protein sequence ID" value="KIJ13212.1"/>
    <property type="molecule type" value="Genomic_DNA"/>
</dbReference>
<evidence type="ECO:0000313" key="3">
    <source>
        <dbReference type="Proteomes" id="UP000053647"/>
    </source>
</evidence>
<sequence length="131" mass="14687">MKTAYGRRAVTFSPSGEFVACGESRGKVSIWRVPRWDDSKEAYKWLSDVRSAQVFLQRPSHGCRVYLPAVTVLRYAASDLDRQPDYLNLPTNRHPSPSRTRLHTTHAPLPPHKPPPSAGVEPPSQLQRSVG</sequence>
<accession>A0A0C9U0E5</accession>
<protein>
    <submittedName>
        <fullName evidence="2">Uncharacterized protein</fullName>
    </submittedName>
</protein>
<dbReference type="OrthoDB" id="1367865at2759"/>
<evidence type="ECO:0000313" key="2">
    <source>
        <dbReference type="EMBL" id="KIJ13212.1"/>
    </source>
</evidence>
<proteinExistence type="predicted"/>
<gene>
    <name evidence="2" type="ORF">PAXINDRAFT_13962</name>
</gene>